<dbReference type="Proteomes" id="UP000039865">
    <property type="component" value="Unassembled WGS sequence"/>
</dbReference>
<gene>
    <name evidence="2" type="primary">Contig2386.g2571</name>
    <name evidence="2" type="ORF">STYLEM_5360</name>
</gene>
<organism evidence="2 3">
    <name type="scientific">Stylonychia lemnae</name>
    <name type="common">Ciliate</name>
    <dbReference type="NCBI Taxonomy" id="5949"/>
    <lineage>
        <taxon>Eukaryota</taxon>
        <taxon>Sar</taxon>
        <taxon>Alveolata</taxon>
        <taxon>Ciliophora</taxon>
        <taxon>Intramacronucleata</taxon>
        <taxon>Spirotrichea</taxon>
        <taxon>Stichotrichia</taxon>
        <taxon>Sporadotrichida</taxon>
        <taxon>Oxytrichidae</taxon>
        <taxon>Stylonychinae</taxon>
        <taxon>Stylonychia</taxon>
    </lineage>
</organism>
<proteinExistence type="predicted"/>
<evidence type="ECO:0000256" key="1">
    <source>
        <dbReference type="SAM" id="MobiDB-lite"/>
    </source>
</evidence>
<accession>A0A078A2P2</accession>
<dbReference type="OrthoDB" id="311674at2759"/>
<keyword evidence="3" id="KW-1185">Reference proteome</keyword>
<dbReference type="AlphaFoldDB" id="A0A078A2P2"/>
<feature type="compositionally biased region" description="Polar residues" evidence="1">
    <location>
        <begin position="230"/>
        <end position="247"/>
    </location>
</feature>
<feature type="region of interest" description="Disordered" evidence="1">
    <location>
        <begin position="1"/>
        <end position="51"/>
    </location>
</feature>
<dbReference type="InParanoid" id="A0A078A2P2"/>
<evidence type="ECO:0000313" key="3">
    <source>
        <dbReference type="Proteomes" id="UP000039865"/>
    </source>
</evidence>
<sequence>MVQKKRVVKAQQKTNSAQKKKASKDEEPSFDNMNQVKNEDSKSEDSLSAVGEDEDQHMNEMLNKYGFRHFVELDMTLPSAEREIIKDYQMSFIDRNYQAKANLELGVGDSKGENMINNPAFPKPKDLYDSNSDYECTLSDVIIYLKKCGYPLENCFVSFHSPIFTAYINCGLDPLPSSIKITKEDLTQVQQLDHEDTFKLILKFQWGIRSEYKNDDEGAPIQESVKEEVMTQSGRTQRRVSTLTQQSQHDKEHKRTKERTIGYIIEKVSQWRKLYNGYMDENHQLRRMSLEDAAAKVQVSKKSLDDYLSQLRQGRALGFNFNEHKDEKVGYLRQFVKENSMKNQKSNSKKSSYHEGIAQAQSQLELSRKSSKKQGRK</sequence>
<protein>
    <submittedName>
        <fullName evidence="2">Uncharacterized protein</fullName>
    </submittedName>
</protein>
<feature type="region of interest" description="Disordered" evidence="1">
    <location>
        <begin position="229"/>
        <end position="256"/>
    </location>
</feature>
<name>A0A078A2P2_STYLE</name>
<evidence type="ECO:0000313" key="2">
    <source>
        <dbReference type="EMBL" id="CDW76360.1"/>
    </source>
</evidence>
<feature type="compositionally biased region" description="Low complexity" evidence="1">
    <location>
        <begin position="341"/>
        <end position="350"/>
    </location>
</feature>
<reference evidence="2 3" key="1">
    <citation type="submission" date="2014-06" db="EMBL/GenBank/DDBJ databases">
        <authorList>
            <person name="Swart Estienne"/>
        </authorList>
    </citation>
    <scope>NUCLEOTIDE SEQUENCE [LARGE SCALE GENOMIC DNA]</scope>
    <source>
        <strain evidence="2 3">130c</strain>
    </source>
</reference>
<feature type="region of interest" description="Disordered" evidence="1">
    <location>
        <begin position="340"/>
        <end position="377"/>
    </location>
</feature>
<dbReference type="EMBL" id="CCKQ01005204">
    <property type="protein sequence ID" value="CDW76360.1"/>
    <property type="molecule type" value="Genomic_DNA"/>
</dbReference>